<name>A0A2H1VIL6_SPOFR</name>
<reference evidence="1" key="1">
    <citation type="submission" date="2016-07" db="EMBL/GenBank/DDBJ databases">
        <authorList>
            <person name="Bretaudeau A."/>
        </authorList>
    </citation>
    <scope>NUCLEOTIDE SEQUENCE</scope>
    <source>
        <strain evidence="1">Rice</strain>
        <tissue evidence="1">Whole body</tissue>
    </source>
</reference>
<proteinExistence type="predicted"/>
<gene>
    <name evidence="1" type="ORF">SFRICE_017405</name>
</gene>
<sequence>MKQRLRCVTEVIGSPITPFPIPDSPTTLKFLTPKRPATHLCLSVNHAETTERILMKFGIQTGLCSEVASWASLTHVATLHSRAYSCAYRRVRAASSRVDARNACARNIRLRGACNVTFARSSLFETGRGGGYSYESRRCWLFIEPNIDLNRLSGENHSVTSLALGEVRASVRLLLTKNHPVPIPAFRAGAPVNPLGSPQLRIGYQPYWASSVLGSVCLLKANPPLTSVTGEHHGVQCVNLEVIKVQQTFLH</sequence>
<dbReference type="EMBL" id="ODYU01002766">
    <property type="protein sequence ID" value="SOQ40667.1"/>
    <property type="molecule type" value="Genomic_DNA"/>
</dbReference>
<protein>
    <submittedName>
        <fullName evidence="1">SFRICE_017405</fullName>
    </submittedName>
</protein>
<dbReference type="AlphaFoldDB" id="A0A2H1VIL6"/>
<evidence type="ECO:0000313" key="1">
    <source>
        <dbReference type="EMBL" id="SOQ40667.1"/>
    </source>
</evidence>
<organism evidence="1">
    <name type="scientific">Spodoptera frugiperda</name>
    <name type="common">Fall armyworm</name>
    <dbReference type="NCBI Taxonomy" id="7108"/>
    <lineage>
        <taxon>Eukaryota</taxon>
        <taxon>Metazoa</taxon>
        <taxon>Ecdysozoa</taxon>
        <taxon>Arthropoda</taxon>
        <taxon>Hexapoda</taxon>
        <taxon>Insecta</taxon>
        <taxon>Pterygota</taxon>
        <taxon>Neoptera</taxon>
        <taxon>Endopterygota</taxon>
        <taxon>Lepidoptera</taxon>
        <taxon>Glossata</taxon>
        <taxon>Ditrysia</taxon>
        <taxon>Noctuoidea</taxon>
        <taxon>Noctuidae</taxon>
        <taxon>Amphipyrinae</taxon>
        <taxon>Spodoptera</taxon>
    </lineage>
</organism>
<accession>A0A2H1VIL6</accession>